<dbReference type="Gene3D" id="2.40.50.510">
    <property type="match status" value="1"/>
</dbReference>
<evidence type="ECO:0000256" key="5">
    <source>
        <dbReference type="ARBA" id="ARBA00023242"/>
    </source>
</evidence>
<dbReference type="InterPro" id="IPR013894">
    <property type="entry name" value="RMI1_OB"/>
</dbReference>
<evidence type="ECO:0000256" key="4">
    <source>
        <dbReference type="ARBA" id="ARBA00022705"/>
    </source>
</evidence>
<gene>
    <name evidence="12" type="primary">LOC112049221</name>
</gene>
<dbReference type="Gene3D" id="2.40.50.770">
    <property type="entry name" value="RecQ-mediated genome instability protein Rmi1, C-terminal domain"/>
    <property type="match status" value="1"/>
</dbReference>
<sequence length="505" mass="56991">MSTAATLNSVRSFLASHHMLADEDWITGCVNYFMEDSGCTDIIEIQNQAKEQWLLNNLQEICPGSLPANLSSVQKTCLTRRFVLQINAVCDIGTPAYQQYLKIQKVNMENVEATTKFDEKVPSHRMIKLYMTDGMQDVTGIEYRPMRNLSLDITPGCKILIKGPVECRRGMLLLTESCIELLGGEVNDLSTNTQRYLLSAKLGLPMTEETNLDSTFSHPRNTNIPSPHTEMPSSNIEPVLEPRFDQTDQMNGIQASNFADDDIDVDELSAIEAEYSDSRVRRPLDDSTHQPEKKMKIDLTTNTNTVDNSNRNPTTNTADDYPDDADMCFEDEDYLREMEAQFDAKENVFNSDSPKTPIRVASEPYVYIKQILDMNEESRAGRVFKVKGQILKLLSKLLVNKEAWTLKCTIVDGTGCLDVDFTSDVLSKLVGFTPPEMVKLRKEISGKPEIKAKVELALQRAKNKLEVLYCIIELTMLETPKITKLTPFEDFHAEILKDRLQASGL</sequence>
<evidence type="ECO:0000256" key="3">
    <source>
        <dbReference type="ARBA" id="ARBA00018987"/>
    </source>
</evidence>
<keyword evidence="5" id="KW-0539">Nucleus</keyword>
<dbReference type="GO" id="GO:0016604">
    <property type="term" value="C:nuclear body"/>
    <property type="evidence" value="ECO:0007669"/>
    <property type="project" value="TreeGrafter"/>
</dbReference>
<dbReference type="AlphaFoldDB" id="A0A6J1NI37"/>
<feature type="domain" description="RecQ mediated genome instability protein 1 OB-fold" evidence="8">
    <location>
        <begin position="66"/>
        <end position="192"/>
    </location>
</feature>
<feature type="domain" description="RecQ-mediated genome instability protein 1 C-terminal OB-fold" evidence="9">
    <location>
        <begin position="362"/>
        <end position="500"/>
    </location>
</feature>
<comment type="similarity">
    <text evidence="2">Belongs to the RMI1 family.</text>
</comment>
<dbReference type="Gene3D" id="1.10.8.1020">
    <property type="entry name" value="RecQ-mediated genome instability protein 1, N-terminal domain"/>
    <property type="match status" value="1"/>
</dbReference>
<evidence type="ECO:0000259" key="9">
    <source>
        <dbReference type="Pfam" id="PF16099"/>
    </source>
</evidence>
<evidence type="ECO:0000259" key="8">
    <source>
        <dbReference type="Pfam" id="PF08585"/>
    </source>
</evidence>
<dbReference type="Proteomes" id="UP001652582">
    <property type="component" value="Chromosome 19"/>
</dbReference>
<keyword evidence="11" id="KW-1185">Reference proteome</keyword>
<dbReference type="InterPro" id="IPR044881">
    <property type="entry name" value="RMI1_N_N_sf"/>
</dbReference>
<comment type="function">
    <text evidence="6">Essential component of the RMI complex, a complex that plays an important role in the processing of homologous recombination intermediates to limit DNA crossover formation in cells. Promotes TOP3A binding to double Holliday junctions (DHJ) and hence stimulates TOP3A-mediated dissolution. Required for BLM phosphorylation during mitosis. Within the BLM complex, required for BLM and TOP3A stability.</text>
</comment>
<evidence type="ECO:0000256" key="2">
    <source>
        <dbReference type="ARBA" id="ARBA00006395"/>
    </source>
</evidence>
<dbReference type="GO" id="GO:0031422">
    <property type="term" value="C:RecQ family helicase-topoisomerase III complex"/>
    <property type="evidence" value="ECO:0007669"/>
    <property type="project" value="TreeGrafter"/>
</dbReference>
<dbReference type="InterPro" id="IPR032199">
    <property type="entry name" value="RMI1_C"/>
</dbReference>
<evidence type="ECO:0000313" key="11">
    <source>
        <dbReference type="Proteomes" id="UP001652582"/>
    </source>
</evidence>
<dbReference type="InterPro" id="IPR049363">
    <property type="entry name" value="RMI1_N"/>
</dbReference>
<dbReference type="PANTHER" id="PTHR14790:SF15">
    <property type="entry name" value="RECQ-MEDIATED GENOME INSTABILITY PROTEIN 1"/>
    <property type="match status" value="1"/>
</dbReference>
<dbReference type="Pfam" id="PF21000">
    <property type="entry name" value="RMI1_N_N"/>
    <property type="match status" value="1"/>
</dbReference>
<organism evidence="11 12">
    <name type="scientific">Bicyclus anynana</name>
    <name type="common">Squinting bush brown butterfly</name>
    <dbReference type="NCBI Taxonomy" id="110368"/>
    <lineage>
        <taxon>Eukaryota</taxon>
        <taxon>Metazoa</taxon>
        <taxon>Ecdysozoa</taxon>
        <taxon>Arthropoda</taxon>
        <taxon>Hexapoda</taxon>
        <taxon>Insecta</taxon>
        <taxon>Pterygota</taxon>
        <taxon>Neoptera</taxon>
        <taxon>Endopterygota</taxon>
        <taxon>Lepidoptera</taxon>
        <taxon>Glossata</taxon>
        <taxon>Ditrysia</taxon>
        <taxon>Papilionoidea</taxon>
        <taxon>Nymphalidae</taxon>
        <taxon>Satyrinae</taxon>
        <taxon>Satyrini</taxon>
        <taxon>Mycalesina</taxon>
        <taxon>Bicyclus</taxon>
    </lineage>
</organism>
<dbReference type="GO" id="GO:0000712">
    <property type="term" value="P:resolution of meiotic recombination intermediates"/>
    <property type="evidence" value="ECO:0007669"/>
    <property type="project" value="TreeGrafter"/>
</dbReference>
<evidence type="ECO:0000256" key="1">
    <source>
        <dbReference type="ARBA" id="ARBA00004123"/>
    </source>
</evidence>
<feature type="domain" description="RMI1 N-terminal" evidence="10">
    <location>
        <begin position="14"/>
        <end position="61"/>
    </location>
</feature>
<evidence type="ECO:0000256" key="7">
    <source>
        <dbReference type="SAM" id="MobiDB-lite"/>
    </source>
</evidence>
<reference evidence="12" key="1">
    <citation type="submission" date="2025-08" db="UniProtKB">
        <authorList>
            <consortium name="RefSeq"/>
        </authorList>
    </citation>
    <scope>IDENTIFICATION</scope>
</reference>
<dbReference type="PANTHER" id="PTHR14790">
    <property type="entry name" value="RECQ-MEDIATED GENOME INSTABILITY PROTEIN 1 RMI1"/>
    <property type="match status" value="1"/>
</dbReference>
<proteinExistence type="inferred from homology"/>
<evidence type="ECO:0000313" key="12">
    <source>
        <dbReference type="RefSeq" id="XP_023942791.2"/>
    </source>
</evidence>
<accession>A0A6J1NI37</accession>
<dbReference type="OrthoDB" id="341511at2759"/>
<dbReference type="GO" id="GO:0000166">
    <property type="term" value="F:nucleotide binding"/>
    <property type="evidence" value="ECO:0007669"/>
    <property type="project" value="InterPro"/>
</dbReference>
<protein>
    <recommendedName>
        <fullName evidence="3">RecQ-mediated genome instability protein 1</fullName>
    </recommendedName>
</protein>
<dbReference type="Pfam" id="PF16099">
    <property type="entry name" value="RMI1_C"/>
    <property type="match status" value="1"/>
</dbReference>
<dbReference type="RefSeq" id="XP_023942791.2">
    <property type="nucleotide sequence ID" value="XM_024087023.2"/>
</dbReference>
<dbReference type="KEGG" id="bany:112049221"/>
<dbReference type="GO" id="GO:0006260">
    <property type="term" value="P:DNA replication"/>
    <property type="evidence" value="ECO:0007669"/>
    <property type="project" value="UniProtKB-KW"/>
</dbReference>
<dbReference type="GO" id="GO:0000724">
    <property type="term" value="P:double-strand break repair via homologous recombination"/>
    <property type="evidence" value="ECO:0007669"/>
    <property type="project" value="TreeGrafter"/>
</dbReference>
<dbReference type="Pfam" id="PF08585">
    <property type="entry name" value="RMI1_N_C"/>
    <property type="match status" value="1"/>
</dbReference>
<dbReference type="GeneID" id="112049221"/>
<feature type="region of interest" description="Disordered" evidence="7">
    <location>
        <begin position="302"/>
        <end position="325"/>
    </location>
</feature>
<evidence type="ECO:0000256" key="6">
    <source>
        <dbReference type="ARBA" id="ARBA00024977"/>
    </source>
</evidence>
<evidence type="ECO:0000259" key="10">
    <source>
        <dbReference type="Pfam" id="PF21000"/>
    </source>
</evidence>
<name>A0A6J1NI37_BICAN</name>
<feature type="compositionally biased region" description="Polar residues" evidence="7">
    <location>
        <begin position="302"/>
        <end position="318"/>
    </location>
</feature>
<dbReference type="InterPro" id="IPR042470">
    <property type="entry name" value="RMI1_N_C_sf"/>
</dbReference>
<keyword evidence="4" id="KW-0235">DNA replication</keyword>
<dbReference type="SMART" id="SM01161">
    <property type="entry name" value="DUF1767"/>
    <property type="match status" value="1"/>
</dbReference>
<comment type="subcellular location">
    <subcellularLocation>
        <location evidence="1">Nucleus</location>
    </subcellularLocation>
</comment>